<keyword evidence="1 3" id="KW-0723">Serine/threonine-protein kinase</keyword>
<evidence type="ECO:0000256" key="1">
    <source>
        <dbReference type="ARBA" id="ARBA00022527"/>
    </source>
</evidence>
<keyword evidence="3" id="KW-0808">Transferase</keyword>
<dbReference type="SUPFAM" id="SSF55874">
    <property type="entry name" value="ATPase domain of HSP90 chaperone/DNA topoisomerase II/histidine kinase"/>
    <property type="match status" value="1"/>
</dbReference>
<reference evidence="4" key="1">
    <citation type="journal article" date="2010" name="Environ. Microbiol.">
        <title>The genome of Syntrophomonas wolfei: new insights into syntrophic metabolism and biohydrogen production.</title>
        <authorList>
            <person name="Sieber J.R."/>
            <person name="Sims D.R."/>
            <person name="Han C."/>
            <person name="Kim E."/>
            <person name="Lykidis A."/>
            <person name="Lapidus A.L."/>
            <person name="McDonnald E."/>
            <person name="Rohlin L."/>
            <person name="Culley D.E."/>
            <person name="Gunsalus R."/>
            <person name="McInerney M.J."/>
        </authorList>
    </citation>
    <scope>NUCLEOTIDE SEQUENCE [LARGE SCALE GENOMIC DNA]</scope>
    <source>
        <strain evidence="4">DSM 2245B / Goettingen</strain>
    </source>
</reference>
<dbReference type="InterPro" id="IPR050267">
    <property type="entry name" value="Anti-sigma-factor_SerPK"/>
</dbReference>
<keyword evidence="4" id="KW-1185">Reference proteome</keyword>
<proteinExistence type="predicted"/>
<dbReference type="HOGENOM" id="CLU_090336_24_1_9"/>
<dbReference type="Gene3D" id="3.30.565.10">
    <property type="entry name" value="Histidine kinase-like ATPase, C-terminal domain"/>
    <property type="match status" value="1"/>
</dbReference>
<evidence type="ECO:0000313" key="3">
    <source>
        <dbReference type="EMBL" id="ABI69092.1"/>
    </source>
</evidence>
<dbReference type="OrthoDB" id="9792240at2"/>
<organism evidence="3 4">
    <name type="scientific">Syntrophomonas wolfei subsp. wolfei (strain DSM 2245B / Goettingen)</name>
    <dbReference type="NCBI Taxonomy" id="335541"/>
    <lineage>
        <taxon>Bacteria</taxon>
        <taxon>Bacillati</taxon>
        <taxon>Bacillota</taxon>
        <taxon>Clostridia</taxon>
        <taxon>Eubacteriales</taxon>
        <taxon>Syntrophomonadaceae</taxon>
        <taxon>Syntrophomonas</taxon>
    </lineage>
</organism>
<accession>Q0AW12</accession>
<dbReference type="InterPro" id="IPR003594">
    <property type="entry name" value="HATPase_dom"/>
</dbReference>
<dbReference type="CDD" id="cd16936">
    <property type="entry name" value="HATPase_RsbW-like"/>
    <property type="match status" value="1"/>
</dbReference>
<gene>
    <name evidence="3" type="ordered locus">Swol_1794</name>
</gene>
<dbReference type="PANTHER" id="PTHR35526:SF6">
    <property type="entry name" value="SLR1861 PROTEIN"/>
    <property type="match status" value="1"/>
</dbReference>
<protein>
    <submittedName>
        <fullName evidence="3">Putative anti-sigma regulatory factor, serine/threonine protein kinase</fullName>
    </submittedName>
</protein>
<keyword evidence="3" id="KW-0418">Kinase</keyword>
<dbReference type="KEGG" id="swo:Swol_1794"/>
<dbReference type="EMBL" id="CP000448">
    <property type="protein sequence ID" value="ABI69092.1"/>
    <property type="molecule type" value="Genomic_DNA"/>
</dbReference>
<sequence>MEYRLKNELEEIRLLAEAIELWGEENGIPGKSLFQLNLALDELLTNTIIYGYPEGGEHEIRLRLVPEGEKELLIEIRDDGLAFNPLEVKAPDLKQDIEERPIGGLGIHLVRQMLDEIEYRRENGQNVLLMKKKY</sequence>
<evidence type="ECO:0000259" key="2">
    <source>
        <dbReference type="Pfam" id="PF13581"/>
    </source>
</evidence>
<name>Q0AW12_SYNWW</name>
<dbReference type="Proteomes" id="UP000001968">
    <property type="component" value="Chromosome"/>
</dbReference>
<dbReference type="GO" id="GO:0004674">
    <property type="term" value="F:protein serine/threonine kinase activity"/>
    <property type="evidence" value="ECO:0007669"/>
    <property type="project" value="UniProtKB-KW"/>
</dbReference>
<dbReference type="RefSeq" id="WP_011641187.1">
    <property type="nucleotide sequence ID" value="NC_008346.1"/>
</dbReference>
<dbReference type="STRING" id="335541.Swol_1794"/>
<dbReference type="eggNOG" id="COG2172">
    <property type="taxonomic scope" value="Bacteria"/>
</dbReference>
<dbReference type="AlphaFoldDB" id="Q0AW12"/>
<evidence type="ECO:0000313" key="4">
    <source>
        <dbReference type="Proteomes" id="UP000001968"/>
    </source>
</evidence>
<dbReference type="PANTHER" id="PTHR35526">
    <property type="entry name" value="ANTI-SIGMA-F FACTOR RSBW-RELATED"/>
    <property type="match status" value="1"/>
</dbReference>
<dbReference type="InterPro" id="IPR036890">
    <property type="entry name" value="HATPase_C_sf"/>
</dbReference>
<dbReference type="Pfam" id="PF13581">
    <property type="entry name" value="HATPase_c_2"/>
    <property type="match status" value="1"/>
</dbReference>
<feature type="domain" description="Histidine kinase/HSP90-like ATPase" evidence="2">
    <location>
        <begin position="7"/>
        <end position="132"/>
    </location>
</feature>